<evidence type="ECO:0000313" key="1">
    <source>
        <dbReference type="EMBL" id="KAF4443174.1"/>
    </source>
</evidence>
<protein>
    <submittedName>
        <fullName evidence="1">Uncharacterized protein</fullName>
    </submittedName>
</protein>
<accession>A0A8H4NLY4</accession>
<dbReference type="AlphaFoldDB" id="A0A8H4NLY4"/>
<evidence type="ECO:0000313" key="2">
    <source>
        <dbReference type="Proteomes" id="UP000605986"/>
    </source>
</evidence>
<gene>
    <name evidence="1" type="ORF">F53441_11483</name>
</gene>
<sequence>MSASLFSTPKLERLWEMLENTYETMALCDGNRELVPKLHEIQVIISQKISSAVITAKQGALPPNSPPRTPANREIKALEPAAPFKPRIEGPIGTLSYPEVAAAFPPQPRATILSVAELKEVERNRKVRKHKGKKTSSLLMKRIAKGRKL</sequence>
<proteinExistence type="predicted"/>
<reference evidence="1" key="1">
    <citation type="submission" date="2020-01" db="EMBL/GenBank/DDBJ databases">
        <title>Identification and distribution of gene clusters putatively required for synthesis of sphingolipid metabolism inhibitors in phylogenetically diverse species of the filamentous fungus Fusarium.</title>
        <authorList>
            <person name="Kim H.-S."/>
            <person name="Busman M."/>
            <person name="Brown D.W."/>
            <person name="Divon H."/>
            <person name="Uhlig S."/>
            <person name="Proctor R.H."/>
        </authorList>
    </citation>
    <scope>NUCLEOTIDE SEQUENCE</scope>
    <source>
        <strain evidence="1">NRRL 53441</strain>
    </source>
</reference>
<dbReference type="Proteomes" id="UP000605986">
    <property type="component" value="Unassembled WGS sequence"/>
</dbReference>
<dbReference type="EMBL" id="JAADJG010000581">
    <property type="protein sequence ID" value="KAF4443174.1"/>
    <property type="molecule type" value="Genomic_DNA"/>
</dbReference>
<name>A0A8H4NLY4_9HYPO</name>
<organism evidence="1 2">
    <name type="scientific">Fusarium austroafricanum</name>
    <dbReference type="NCBI Taxonomy" id="2364996"/>
    <lineage>
        <taxon>Eukaryota</taxon>
        <taxon>Fungi</taxon>
        <taxon>Dikarya</taxon>
        <taxon>Ascomycota</taxon>
        <taxon>Pezizomycotina</taxon>
        <taxon>Sordariomycetes</taxon>
        <taxon>Hypocreomycetidae</taxon>
        <taxon>Hypocreales</taxon>
        <taxon>Nectriaceae</taxon>
        <taxon>Fusarium</taxon>
        <taxon>Fusarium concolor species complex</taxon>
    </lineage>
</organism>
<comment type="caution">
    <text evidence="1">The sequence shown here is derived from an EMBL/GenBank/DDBJ whole genome shotgun (WGS) entry which is preliminary data.</text>
</comment>
<keyword evidence="2" id="KW-1185">Reference proteome</keyword>